<sequence length="308" mass="35749">MDYKSKRVEILSANTTPEKMDPAELLSISSVEQKINAMELDSRNKLISIKAEQMKNKDFFANHLRSLRQACLAPAEPSAFQLVVEKAEENAKGHSTSESRIQQVLSNSKDKLDQTLEKVKTLQRLIQQDSRSANNEIANREALKSKKREIEEQFKETARQGQEDAKKLKEIKLMELQEQQKKAQERRQRQKENHQLAVKKHRETEVNLHQMKLEVQSLERRQQLHRRLQSPTTATRAAAKRHFNHVSVQSPKKKPSKAVFTAKYDEEHANQSDEESQPKKKYIEVLMSPSKKLASRVMIPEDYQIPKH</sequence>
<dbReference type="InParanoid" id="G0PCI0"/>
<protein>
    <submittedName>
        <fullName evidence="2">Uncharacterized protein</fullName>
    </submittedName>
</protein>
<organism evidence="3">
    <name type="scientific">Caenorhabditis brenneri</name>
    <name type="common">Nematode worm</name>
    <dbReference type="NCBI Taxonomy" id="135651"/>
    <lineage>
        <taxon>Eukaryota</taxon>
        <taxon>Metazoa</taxon>
        <taxon>Ecdysozoa</taxon>
        <taxon>Nematoda</taxon>
        <taxon>Chromadorea</taxon>
        <taxon>Rhabditida</taxon>
        <taxon>Rhabditina</taxon>
        <taxon>Rhabditomorpha</taxon>
        <taxon>Rhabditoidea</taxon>
        <taxon>Rhabditidae</taxon>
        <taxon>Peloderinae</taxon>
        <taxon>Caenorhabditis</taxon>
    </lineage>
</organism>
<feature type="coiled-coil region" evidence="1">
    <location>
        <begin position="105"/>
        <end position="221"/>
    </location>
</feature>
<keyword evidence="1" id="KW-0175">Coiled coil</keyword>
<dbReference type="AlphaFoldDB" id="G0PCI0"/>
<name>G0PCI0_CAEBE</name>
<gene>
    <name evidence="2" type="ORF">CAEBREN_25651</name>
</gene>
<keyword evidence="3" id="KW-1185">Reference proteome</keyword>
<accession>G0PCI0</accession>
<evidence type="ECO:0000313" key="3">
    <source>
        <dbReference type="Proteomes" id="UP000008068"/>
    </source>
</evidence>
<evidence type="ECO:0000313" key="2">
    <source>
        <dbReference type="EMBL" id="EGT51131.1"/>
    </source>
</evidence>
<proteinExistence type="predicted"/>
<reference evidence="3" key="1">
    <citation type="submission" date="2011-07" db="EMBL/GenBank/DDBJ databases">
        <authorList>
            <consortium name="Caenorhabditis brenneri Sequencing and Analysis Consortium"/>
            <person name="Wilson R.K."/>
        </authorList>
    </citation>
    <scope>NUCLEOTIDE SEQUENCE [LARGE SCALE GENOMIC DNA]</scope>
    <source>
        <strain evidence="3">PB2801</strain>
    </source>
</reference>
<dbReference type="EMBL" id="GL380244">
    <property type="protein sequence ID" value="EGT51131.1"/>
    <property type="molecule type" value="Genomic_DNA"/>
</dbReference>
<dbReference type="HOGENOM" id="CLU_912857_0_0_1"/>
<evidence type="ECO:0000256" key="1">
    <source>
        <dbReference type="SAM" id="Coils"/>
    </source>
</evidence>
<dbReference type="Proteomes" id="UP000008068">
    <property type="component" value="Unassembled WGS sequence"/>
</dbReference>